<evidence type="ECO:0000256" key="2">
    <source>
        <dbReference type="ARBA" id="ARBA00022801"/>
    </source>
</evidence>
<evidence type="ECO:0000313" key="5">
    <source>
        <dbReference type="Proteomes" id="UP001596083"/>
    </source>
</evidence>
<evidence type="ECO:0000313" key="4">
    <source>
        <dbReference type="EMBL" id="MFC5723949.1"/>
    </source>
</evidence>
<keyword evidence="5" id="KW-1185">Reference proteome</keyword>
<comment type="similarity">
    <text evidence="3">Belongs to the metallo-dependent hydrolases superfamily. Phosphotriesterase family.</text>
</comment>
<gene>
    <name evidence="4" type="ORF">ACFP1Z_27665</name>
</gene>
<proteinExistence type="inferred from homology"/>
<reference evidence="5" key="1">
    <citation type="journal article" date="2019" name="Int. J. Syst. Evol. Microbiol.">
        <title>The Global Catalogue of Microorganisms (GCM) 10K type strain sequencing project: providing services to taxonomists for standard genome sequencing and annotation.</title>
        <authorList>
            <consortium name="The Broad Institute Genomics Platform"/>
            <consortium name="The Broad Institute Genome Sequencing Center for Infectious Disease"/>
            <person name="Wu L."/>
            <person name="Ma J."/>
        </authorList>
    </citation>
    <scope>NUCLEOTIDE SEQUENCE [LARGE SCALE GENOMIC DNA]</scope>
    <source>
        <strain evidence="5">CGMCC 4.7304</strain>
    </source>
</reference>
<comment type="caution">
    <text evidence="4">The sequence shown here is derived from an EMBL/GenBank/DDBJ whole genome shotgun (WGS) entry which is preliminary data.</text>
</comment>
<keyword evidence="2" id="KW-0378">Hydrolase</keyword>
<dbReference type="Gene3D" id="3.20.20.140">
    <property type="entry name" value="Metal-dependent hydrolases"/>
    <property type="match status" value="1"/>
</dbReference>
<accession>A0ABW0Z8W5</accession>
<protein>
    <submittedName>
        <fullName evidence="4">Phosphotriesterase</fullName>
    </submittedName>
</protein>
<dbReference type="SUPFAM" id="SSF51556">
    <property type="entry name" value="Metallo-dependent hydrolases"/>
    <property type="match status" value="1"/>
</dbReference>
<dbReference type="PANTHER" id="PTHR10819:SF3">
    <property type="entry name" value="PHOSPHOTRIESTERASE-RELATED PROTEIN"/>
    <property type="match status" value="1"/>
</dbReference>
<dbReference type="EMBL" id="JBHSPB010000022">
    <property type="protein sequence ID" value="MFC5723949.1"/>
    <property type="molecule type" value="Genomic_DNA"/>
</dbReference>
<evidence type="ECO:0000256" key="3">
    <source>
        <dbReference type="PROSITE-ProRule" id="PRU00679"/>
    </source>
</evidence>
<keyword evidence="1" id="KW-0479">Metal-binding</keyword>
<dbReference type="Proteomes" id="UP001596083">
    <property type="component" value="Unassembled WGS sequence"/>
</dbReference>
<dbReference type="RefSeq" id="WP_390320378.1">
    <property type="nucleotide sequence ID" value="NZ_JBHSPB010000022.1"/>
</dbReference>
<dbReference type="InterPro" id="IPR001559">
    <property type="entry name" value="Phosphotriesterase"/>
</dbReference>
<dbReference type="PROSITE" id="PS51347">
    <property type="entry name" value="PHOSPHOTRIESTERASE_2"/>
    <property type="match status" value="1"/>
</dbReference>
<evidence type="ECO:0000256" key="1">
    <source>
        <dbReference type="ARBA" id="ARBA00022723"/>
    </source>
</evidence>
<dbReference type="Pfam" id="PF02126">
    <property type="entry name" value="PTE"/>
    <property type="match status" value="1"/>
</dbReference>
<sequence length="336" mass="36063">MPDVMTLAGPVPAADLGPVLPHEHVFINLLREYRQSGLLNDEEEMRHEVAAYAAAGGGTLVDVTTSELTTGAATDPSGLFAAPGARTAARARTDDGGRDPANVAALARLAAATGVRIVLGTGHYRDPYLDRDWFDRHTVAEIGELIVRDLTDGIPGTDGTRAGIIGEVGSDGWYVSATEERSLRAAAHAQLRTGAAITTHAARWPVGIPQLDLLTGAGVPPERVIIGHCDKVCLPEYHLELARRGAWVQFDTFHECASPREAERRVALVMALVRAGHLERILLSHDICVRDHLASRGGTGFAYLLTDFTKKLRAAGLDDEEIRQLTETNPQRALAG</sequence>
<dbReference type="PANTHER" id="PTHR10819">
    <property type="entry name" value="PHOSPHOTRIESTERASE-RELATED"/>
    <property type="match status" value="1"/>
</dbReference>
<dbReference type="InterPro" id="IPR032466">
    <property type="entry name" value="Metal_Hydrolase"/>
</dbReference>
<organism evidence="4 5">
    <name type="scientific">Streptomyces gamaensis</name>
    <dbReference type="NCBI Taxonomy" id="1763542"/>
    <lineage>
        <taxon>Bacteria</taxon>
        <taxon>Bacillati</taxon>
        <taxon>Actinomycetota</taxon>
        <taxon>Actinomycetes</taxon>
        <taxon>Kitasatosporales</taxon>
        <taxon>Streptomycetaceae</taxon>
        <taxon>Streptomyces</taxon>
    </lineage>
</organism>
<comment type="caution">
    <text evidence="3">Lacks conserved residue(s) required for the propagation of feature annotation.</text>
</comment>
<name>A0ABW0Z8W5_9ACTN</name>